<keyword evidence="1" id="KW-0175">Coiled coil</keyword>
<keyword evidence="4" id="KW-1185">Reference proteome</keyword>
<gene>
    <name evidence="3" type="ORF">P9989_03440</name>
</gene>
<evidence type="ECO:0000256" key="2">
    <source>
        <dbReference type="SAM" id="MobiDB-lite"/>
    </source>
</evidence>
<proteinExistence type="predicted"/>
<sequence>MSSYNPYQPIWDPYRHNQGGSGGAHGHGETEDVSGHHGTHQDDLYQMGVPQEGPLPYHGQGYPSYTAPSYNVTSADMQYMMQAIIRLESQMDNISQLMTQYNELLQSMHDQEDTKCVQGSGGGAIIVRM</sequence>
<dbReference type="EMBL" id="CP121671">
    <property type="protein sequence ID" value="WFT75466.1"/>
    <property type="molecule type" value="Genomic_DNA"/>
</dbReference>
<organism evidence="3 4">
    <name type="scientific">Halobacillus naozhouensis</name>
    <dbReference type="NCBI Taxonomy" id="554880"/>
    <lineage>
        <taxon>Bacteria</taxon>
        <taxon>Bacillati</taxon>
        <taxon>Bacillota</taxon>
        <taxon>Bacilli</taxon>
        <taxon>Bacillales</taxon>
        <taxon>Bacillaceae</taxon>
        <taxon>Halobacillus</taxon>
    </lineage>
</organism>
<dbReference type="RefSeq" id="WP_283077432.1">
    <property type="nucleotide sequence ID" value="NZ_CP121671.1"/>
</dbReference>
<protein>
    <submittedName>
        <fullName evidence="3">Uncharacterized protein</fullName>
    </submittedName>
</protein>
<evidence type="ECO:0000313" key="3">
    <source>
        <dbReference type="EMBL" id="WFT75466.1"/>
    </source>
</evidence>
<dbReference type="Proteomes" id="UP001221597">
    <property type="component" value="Chromosome"/>
</dbReference>
<feature type="region of interest" description="Disordered" evidence="2">
    <location>
        <begin position="12"/>
        <end position="63"/>
    </location>
</feature>
<accession>A0ABY8J074</accession>
<feature type="compositionally biased region" description="Basic and acidic residues" evidence="2">
    <location>
        <begin position="26"/>
        <end position="43"/>
    </location>
</feature>
<evidence type="ECO:0000256" key="1">
    <source>
        <dbReference type="SAM" id="Coils"/>
    </source>
</evidence>
<name>A0ABY8J074_9BACI</name>
<reference evidence="3 4" key="1">
    <citation type="submission" date="2023-04" db="EMBL/GenBank/DDBJ databases">
        <title>Genome sequence of Halobacillus naozhouensis KACC 21980.</title>
        <authorList>
            <person name="Kim S."/>
            <person name="Heo J."/>
            <person name="Kwon S.-W."/>
        </authorList>
    </citation>
    <scope>NUCLEOTIDE SEQUENCE [LARGE SCALE GENOMIC DNA]</scope>
    <source>
        <strain evidence="3 4">KCTC 13234</strain>
    </source>
</reference>
<evidence type="ECO:0000313" key="4">
    <source>
        <dbReference type="Proteomes" id="UP001221597"/>
    </source>
</evidence>
<feature type="coiled-coil region" evidence="1">
    <location>
        <begin position="84"/>
        <end position="114"/>
    </location>
</feature>